<dbReference type="SUPFAM" id="SSF56601">
    <property type="entry name" value="beta-lactamase/transpeptidase-like"/>
    <property type="match status" value="1"/>
</dbReference>
<keyword evidence="3" id="KW-1185">Reference proteome</keyword>
<name>G7WQ11_METH6</name>
<accession>G7WQ11</accession>
<feature type="domain" description="Beta-lactamase-related" evidence="1">
    <location>
        <begin position="144"/>
        <end position="427"/>
    </location>
</feature>
<evidence type="ECO:0000313" key="2">
    <source>
        <dbReference type="EMBL" id="AET65042.1"/>
    </source>
</evidence>
<proteinExistence type="predicted"/>
<reference evidence="2 3" key="1">
    <citation type="journal article" date="2012" name="PLoS ONE">
        <title>The genome characteristics and predicted function of methyl-group oxidation pathway in the obligate aceticlastic methanogens, Methanosaeta spp.</title>
        <authorList>
            <person name="Zhu J."/>
            <person name="Zheng H."/>
            <person name="Ai G."/>
            <person name="Zhang G."/>
            <person name="Liu D."/>
            <person name="Liu X."/>
            <person name="Dong X."/>
        </authorList>
    </citation>
    <scope>NUCLEOTIDE SEQUENCE [LARGE SCALE GENOMIC DNA]</scope>
    <source>
        <strain evidence="2 3">6Ac</strain>
    </source>
</reference>
<sequence length="454" mass="50475">MNGVASLAFRIALAALVALPIGGCCDPSPSEVPSSQFIVQTLNQLVDLHRAIVKVEFWNAISPTMDEAWDIIGQLRVDLKGEDRTYEGSRLRDSGDNKSFDVQEHLDQYLAGIEDQIQDRSSLQVLLHSETLGVSYEYPPDGKDVPFHIASIGKVFTATLVCMLAERGAVSLDDPIVDYMPESSLENLFVFEEKDYAEQVTIRELLTHTSGVADYVEDPVINGTLFLELILSNPDTYWTPEMLLAFSRDNQHAVGKPGDLFHYSDTGYVLLGRIIENVTSKPFHVNLHDEFFKPLNMNDSYLMFRSEPANQPKKPVQKTWLSDTEISQFTSLSSDWAGGGIVSTPADLLRFHMALRDGQLISPDLLGQMVTATNQFMPGIKYGMGMMEVDFQGLSPMLSGFPTVTGHIGIWGTHMFYDRTTDTYIIINLGSSSCMNTSFEVLIELMSTIRSVGN</sequence>
<dbReference type="EMBL" id="CP003117">
    <property type="protein sequence ID" value="AET65042.1"/>
    <property type="molecule type" value="Genomic_DNA"/>
</dbReference>
<dbReference type="Proteomes" id="UP000005877">
    <property type="component" value="Chromosome"/>
</dbReference>
<dbReference type="KEGG" id="mhi:Mhar_1684"/>
<dbReference type="InterPro" id="IPR001466">
    <property type="entry name" value="Beta-lactam-related"/>
</dbReference>
<dbReference type="InterPro" id="IPR050491">
    <property type="entry name" value="AmpC-like"/>
</dbReference>
<dbReference type="PANTHER" id="PTHR46825:SF9">
    <property type="entry name" value="BETA-LACTAMASE-RELATED DOMAIN-CONTAINING PROTEIN"/>
    <property type="match status" value="1"/>
</dbReference>
<dbReference type="AlphaFoldDB" id="G7WQ11"/>
<dbReference type="PATRIC" id="fig|1110509.7.peg.1871"/>
<dbReference type="InterPro" id="IPR012338">
    <property type="entry name" value="Beta-lactam/transpept-like"/>
</dbReference>
<evidence type="ECO:0000259" key="1">
    <source>
        <dbReference type="Pfam" id="PF00144"/>
    </source>
</evidence>
<protein>
    <recommendedName>
        <fullName evidence="1">Beta-lactamase-related domain-containing protein</fullName>
    </recommendedName>
</protein>
<dbReference type="STRING" id="1110509.Mhar_1684"/>
<gene>
    <name evidence="2" type="ordered locus">Mhar_1684</name>
</gene>
<dbReference type="PANTHER" id="PTHR46825">
    <property type="entry name" value="D-ALANYL-D-ALANINE-CARBOXYPEPTIDASE/ENDOPEPTIDASE AMPH"/>
    <property type="match status" value="1"/>
</dbReference>
<dbReference type="HOGENOM" id="CLU_020027_2_2_2"/>
<dbReference type="Pfam" id="PF00144">
    <property type="entry name" value="Beta-lactamase"/>
    <property type="match status" value="1"/>
</dbReference>
<dbReference type="Gene3D" id="3.40.710.10">
    <property type="entry name" value="DD-peptidase/beta-lactamase superfamily"/>
    <property type="match status" value="1"/>
</dbReference>
<evidence type="ECO:0000313" key="3">
    <source>
        <dbReference type="Proteomes" id="UP000005877"/>
    </source>
</evidence>
<organism evidence="2 3">
    <name type="scientific">Methanothrix harundinacea (strain 6Ac)</name>
    <name type="common">Methanosaeta harundinacea</name>
    <dbReference type="NCBI Taxonomy" id="1110509"/>
    <lineage>
        <taxon>Archaea</taxon>
        <taxon>Methanobacteriati</taxon>
        <taxon>Methanobacteriota</taxon>
        <taxon>Stenosarchaea group</taxon>
        <taxon>Methanomicrobia</taxon>
        <taxon>Methanotrichales</taxon>
        <taxon>Methanotrichaceae</taxon>
        <taxon>Methanothrix</taxon>
    </lineage>
</organism>